<proteinExistence type="predicted"/>
<reference evidence="2" key="1">
    <citation type="submission" date="2020-04" db="EMBL/GenBank/DDBJ databases">
        <title>Draft genome resource of the tomato pathogen Pseudocercospora fuligena.</title>
        <authorList>
            <person name="Zaccaron A."/>
        </authorList>
    </citation>
    <scope>NUCLEOTIDE SEQUENCE</scope>
    <source>
        <strain evidence="2">PF001</strain>
    </source>
</reference>
<accession>A0A8H6VFP5</accession>
<evidence type="ECO:0000313" key="3">
    <source>
        <dbReference type="Proteomes" id="UP000660729"/>
    </source>
</evidence>
<comment type="caution">
    <text evidence="2">The sequence shown here is derived from an EMBL/GenBank/DDBJ whole genome shotgun (WGS) entry which is preliminary data.</text>
</comment>
<feature type="region of interest" description="Disordered" evidence="1">
    <location>
        <begin position="1"/>
        <end position="116"/>
    </location>
</feature>
<protein>
    <submittedName>
        <fullName evidence="2">Uncharacterized protein</fullName>
    </submittedName>
</protein>
<evidence type="ECO:0000313" key="2">
    <source>
        <dbReference type="EMBL" id="KAF7189715.1"/>
    </source>
</evidence>
<dbReference type="Proteomes" id="UP000660729">
    <property type="component" value="Unassembled WGS sequence"/>
</dbReference>
<name>A0A8H6VFP5_9PEZI</name>
<dbReference type="EMBL" id="JABCIY010000178">
    <property type="protein sequence ID" value="KAF7189715.1"/>
    <property type="molecule type" value="Genomic_DNA"/>
</dbReference>
<organism evidence="2 3">
    <name type="scientific">Pseudocercospora fuligena</name>
    <dbReference type="NCBI Taxonomy" id="685502"/>
    <lineage>
        <taxon>Eukaryota</taxon>
        <taxon>Fungi</taxon>
        <taxon>Dikarya</taxon>
        <taxon>Ascomycota</taxon>
        <taxon>Pezizomycotina</taxon>
        <taxon>Dothideomycetes</taxon>
        <taxon>Dothideomycetidae</taxon>
        <taxon>Mycosphaerellales</taxon>
        <taxon>Mycosphaerellaceae</taxon>
        <taxon>Pseudocercospora</taxon>
    </lineage>
</organism>
<evidence type="ECO:0000256" key="1">
    <source>
        <dbReference type="SAM" id="MobiDB-lite"/>
    </source>
</evidence>
<dbReference type="AlphaFoldDB" id="A0A8H6VFP5"/>
<keyword evidence="3" id="KW-1185">Reference proteome</keyword>
<gene>
    <name evidence="2" type="ORF">HII31_08822</name>
</gene>
<feature type="compositionally biased region" description="Acidic residues" evidence="1">
    <location>
        <begin position="41"/>
        <end position="58"/>
    </location>
</feature>
<sequence length="183" mass="20593">MAVGTTNMAEPGGNQRTGKQKHEKAMKNSMYSIAAATTNDEPSDNESEEEYDSEDTETNVDISVFDFSGPSKNMNHSQDRNRPRNGNRRRGTNLTQPTSRRQKRKDREEAKEQWVATLSPSELASYQAEERQRRLEGMRRAITKVIRKRSQAKGLGITALSSDDQLQVLKTVASTMGLDSDRL</sequence>